<dbReference type="CDD" id="cd02440">
    <property type="entry name" value="AdoMet_MTases"/>
    <property type="match status" value="1"/>
</dbReference>
<dbReference type="OrthoDB" id="529208at2"/>
<organism evidence="2 3">
    <name type="scientific">Lampropedia aestuarii</name>
    <dbReference type="NCBI Taxonomy" id="2562762"/>
    <lineage>
        <taxon>Bacteria</taxon>
        <taxon>Pseudomonadati</taxon>
        <taxon>Pseudomonadota</taxon>
        <taxon>Betaproteobacteria</taxon>
        <taxon>Burkholderiales</taxon>
        <taxon>Comamonadaceae</taxon>
        <taxon>Lampropedia</taxon>
    </lineage>
</organism>
<proteinExistence type="predicted"/>
<dbReference type="InterPro" id="IPR013216">
    <property type="entry name" value="Methyltransf_11"/>
</dbReference>
<dbReference type="PANTHER" id="PTHR43591:SF24">
    <property type="entry name" value="2-METHOXY-6-POLYPRENYL-1,4-BENZOQUINOL METHYLASE, MITOCHONDRIAL"/>
    <property type="match status" value="1"/>
</dbReference>
<dbReference type="EMBL" id="SSWX01000007">
    <property type="protein sequence ID" value="THJ34259.1"/>
    <property type="molecule type" value="Genomic_DNA"/>
</dbReference>
<accession>A0A4S5BPM7</accession>
<keyword evidence="2" id="KW-0489">Methyltransferase</keyword>
<dbReference type="PANTHER" id="PTHR43591">
    <property type="entry name" value="METHYLTRANSFERASE"/>
    <property type="match status" value="1"/>
</dbReference>
<dbReference type="AlphaFoldDB" id="A0A4S5BPM7"/>
<gene>
    <name evidence="2" type="ORF">E8K88_06980</name>
</gene>
<name>A0A4S5BPM7_9BURK</name>
<sequence length="280" mass="31063">MQVTHEFVREGRAGKTRCDSQPVLDLLAQVERYWDIRAESYSQSNQNELKGDKADVWQALLLQHCPTGRQLRVLDVGAGPGFFSILLARAGHQVTAIDVTAAMLHEARTNAGALVDAIHFIEGDVENLPFADASFDLVVTRNVTWNLKHPAQAYADWHRVLAPGGHLVNFDANWYLHLFDADLGAQFEADRQYTAANGIEDHYVSTDTKTMTEIALQLPLSQTLRPQWDQHTLAQVGFAKVEIDASIGEQVWSAEEKANYRSTPMFMIVAHKQAAAGGLA</sequence>
<dbReference type="RefSeq" id="WP_136405934.1">
    <property type="nucleotide sequence ID" value="NZ_JARXRQ010000002.1"/>
</dbReference>
<comment type="caution">
    <text evidence="2">The sequence shown here is derived from an EMBL/GenBank/DDBJ whole genome shotgun (WGS) entry which is preliminary data.</text>
</comment>
<evidence type="ECO:0000259" key="1">
    <source>
        <dbReference type="Pfam" id="PF08241"/>
    </source>
</evidence>
<reference evidence="2 3" key="1">
    <citation type="submission" date="2019-04" db="EMBL/GenBank/DDBJ databases">
        <title>Lampropedia sp YIM MLB12 draf genome.</title>
        <authorList>
            <person name="Wang Y.-X."/>
        </authorList>
    </citation>
    <scope>NUCLEOTIDE SEQUENCE [LARGE SCALE GENOMIC DNA]</scope>
    <source>
        <strain evidence="2 3">YIM MLB12</strain>
    </source>
</reference>
<evidence type="ECO:0000313" key="3">
    <source>
        <dbReference type="Proteomes" id="UP000306236"/>
    </source>
</evidence>
<keyword evidence="2" id="KW-0808">Transferase</keyword>
<dbReference type="Gene3D" id="3.40.50.150">
    <property type="entry name" value="Vaccinia Virus protein VP39"/>
    <property type="match status" value="1"/>
</dbReference>
<feature type="domain" description="Methyltransferase type 11" evidence="1">
    <location>
        <begin position="74"/>
        <end position="168"/>
    </location>
</feature>
<dbReference type="InterPro" id="IPR029063">
    <property type="entry name" value="SAM-dependent_MTases_sf"/>
</dbReference>
<protein>
    <submittedName>
        <fullName evidence="2">Class I SAM-dependent methyltransferase</fullName>
    </submittedName>
</protein>
<keyword evidence="3" id="KW-1185">Reference proteome</keyword>
<dbReference type="GO" id="GO:0032259">
    <property type="term" value="P:methylation"/>
    <property type="evidence" value="ECO:0007669"/>
    <property type="project" value="UniProtKB-KW"/>
</dbReference>
<dbReference type="SUPFAM" id="SSF53335">
    <property type="entry name" value="S-adenosyl-L-methionine-dependent methyltransferases"/>
    <property type="match status" value="1"/>
</dbReference>
<evidence type="ECO:0000313" key="2">
    <source>
        <dbReference type="EMBL" id="THJ34259.1"/>
    </source>
</evidence>
<dbReference type="GO" id="GO:0008757">
    <property type="term" value="F:S-adenosylmethionine-dependent methyltransferase activity"/>
    <property type="evidence" value="ECO:0007669"/>
    <property type="project" value="InterPro"/>
</dbReference>
<dbReference type="Proteomes" id="UP000306236">
    <property type="component" value="Unassembled WGS sequence"/>
</dbReference>
<dbReference type="Pfam" id="PF08241">
    <property type="entry name" value="Methyltransf_11"/>
    <property type="match status" value="1"/>
</dbReference>